<evidence type="ECO:0000313" key="1">
    <source>
        <dbReference type="EMBL" id="AFG36420.1"/>
    </source>
</evidence>
<dbReference type="AlphaFoldDB" id="H9UFX7"/>
<gene>
    <name evidence="1" type="ordered locus">Spiaf_0312</name>
</gene>
<proteinExistence type="predicted"/>
<dbReference type="HOGENOM" id="CLU_946310_0_0_12"/>
<dbReference type="EMBL" id="CP003282">
    <property type="protein sequence ID" value="AFG36420.1"/>
    <property type="molecule type" value="Genomic_DNA"/>
</dbReference>
<dbReference type="KEGG" id="sfc:Spiaf_0312"/>
<evidence type="ECO:0000313" key="2">
    <source>
        <dbReference type="Proteomes" id="UP000007383"/>
    </source>
</evidence>
<keyword evidence="2" id="KW-1185">Reference proteome</keyword>
<organism evidence="1 2">
    <name type="scientific">Spirochaeta africana (strain ATCC 700263 / DSM 8902 / Z-7692)</name>
    <dbReference type="NCBI Taxonomy" id="889378"/>
    <lineage>
        <taxon>Bacteria</taxon>
        <taxon>Pseudomonadati</taxon>
        <taxon>Spirochaetota</taxon>
        <taxon>Spirochaetia</taxon>
        <taxon>Spirochaetales</taxon>
        <taxon>Spirochaetaceae</taxon>
        <taxon>Spirochaeta</taxon>
    </lineage>
</organism>
<reference evidence="2" key="1">
    <citation type="journal article" date="2013" name="Stand. Genomic Sci.">
        <title>Complete genome sequence of the halophilic bacterium Spirochaeta africana type strain (Z-7692(T)) from the alkaline Lake Magadi in the East African Rift.</title>
        <authorList>
            <person name="Liolos K."/>
            <person name="Abt B."/>
            <person name="Scheuner C."/>
            <person name="Teshima H."/>
            <person name="Held B."/>
            <person name="Lapidus A."/>
            <person name="Nolan M."/>
            <person name="Lucas S."/>
            <person name="Deshpande S."/>
            <person name="Cheng J.F."/>
            <person name="Tapia R."/>
            <person name="Goodwin L.A."/>
            <person name="Pitluck S."/>
            <person name="Pagani I."/>
            <person name="Ivanova N."/>
            <person name="Mavromatis K."/>
            <person name="Mikhailova N."/>
            <person name="Huntemann M."/>
            <person name="Pati A."/>
            <person name="Chen A."/>
            <person name="Palaniappan K."/>
            <person name="Land M."/>
            <person name="Rohde M."/>
            <person name="Tindall B.J."/>
            <person name="Detter J.C."/>
            <person name="Goker M."/>
            <person name="Bristow J."/>
            <person name="Eisen J.A."/>
            <person name="Markowitz V."/>
            <person name="Hugenholtz P."/>
            <person name="Woyke T."/>
            <person name="Klenk H.P."/>
            <person name="Kyrpides N.C."/>
        </authorList>
    </citation>
    <scope>NUCLEOTIDE SEQUENCE</scope>
    <source>
        <strain evidence="2">ATCC 700263 / DSM 8902 / Z-7692</strain>
    </source>
</reference>
<accession>H9UFX7</accession>
<sequence>MCAILLVLTGYPAAARDYPEPPEVANPLYRYEPVGSADGPPLRIAAGFFGRFWYDHATVSTGGEDVFTVGVQGSSLALAWRDRLVLQPHFASILVVGPVAADEQAATIAEWWMNAVQYQYGLHAAHRSRFGDLVVGYRRTSLHPLRKGYSEISRDQFFAGLGRDFEPWYLAVYLRYSDLWELWESGLPQPRNRLVLELQAAAEHTLRRDLQVFAELQPRLLLNRYGPTMELEPVGRVGVRVGSQGSRLELYLHGYRTHDTEQLRDRRYATTVIGLGVAAAGHGK</sequence>
<dbReference type="Proteomes" id="UP000007383">
    <property type="component" value="Chromosome"/>
</dbReference>
<dbReference type="RefSeq" id="WP_014454418.1">
    <property type="nucleotide sequence ID" value="NC_017098.1"/>
</dbReference>
<protein>
    <submittedName>
        <fullName evidence="1">Uncharacterized protein</fullName>
    </submittedName>
</protein>
<dbReference type="STRING" id="889378.Spiaf_0312"/>
<name>H9UFX7_SPIAZ</name>
<dbReference type="OrthoDB" id="371278at2"/>
<dbReference type="PATRIC" id="fig|889378.3.peg.318"/>